<organism evidence="1 2">
    <name type="scientific">Pararge aegeria aegeria</name>
    <dbReference type="NCBI Taxonomy" id="348720"/>
    <lineage>
        <taxon>Eukaryota</taxon>
        <taxon>Metazoa</taxon>
        <taxon>Ecdysozoa</taxon>
        <taxon>Arthropoda</taxon>
        <taxon>Hexapoda</taxon>
        <taxon>Insecta</taxon>
        <taxon>Pterygota</taxon>
        <taxon>Neoptera</taxon>
        <taxon>Endopterygota</taxon>
        <taxon>Lepidoptera</taxon>
        <taxon>Glossata</taxon>
        <taxon>Ditrysia</taxon>
        <taxon>Papilionoidea</taxon>
        <taxon>Nymphalidae</taxon>
        <taxon>Satyrinae</taxon>
        <taxon>Satyrini</taxon>
        <taxon>Parargina</taxon>
        <taxon>Pararge</taxon>
    </lineage>
</organism>
<evidence type="ECO:0000313" key="2">
    <source>
        <dbReference type="Proteomes" id="UP000838756"/>
    </source>
</evidence>
<gene>
    <name evidence="1" type="primary">jg2135</name>
    <name evidence="1" type="ORF">PAEG_LOCUS17031</name>
</gene>
<dbReference type="AlphaFoldDB" id="A0A8S4RUH9"/>
<sequence>MSPFAEETGIPRNIHSRRVPCLVPGAPSTDQPHWSLSSAAILAEDRAWKAVVSCETVLVRRRLLSEIESEPILLGEDSARELVLTTLIHLKSPRRRDIRVENGLTGTSSHVITSTYGPGKTRRDKVLPYLKVT</sequence>
<protein>
    <submittedName>
        <fullName evidence="1">Jg2135 protein</fullName>
    </submittedName>
</protein>
<reference evidence="1" key="1">
    <citation type="submission" date="2022-03" db="EMBL/GenBank/DDBJ databases">
        <authorList>
            <person name="Lindestad O."/>
        </authorList>
    </citation>
    <scope>NUCLEOTIDE SEQUENCE</scope>
</reference>
<keyword evidence="2" id="KW-1185">Reference proteome</keyword>
<comment type="caution">
    <text evidence="1">The sequence shown here is derived from an EMBL/GenBank/DDBJ whole genome shotgun (WGS) entry which is preliminary data.</text>
</comment>
<dbReference type="Proteomes" id="UP000838756">
    <property type="component" value="Unassembled WGS sequence"/>
</dbReference>
<name>A0A8S4RUH9_9NEOP</name>
<proteinExistence type="predicted"/>
<evidence type="ECO:0000313" key="1">
    <source>
        <dbReference type="EMBL" id="CAH2240446.1"/>
    </source>
</evidence>
<accession>A0A8S4RUH9</accession>
<dbReference type="EMBL" id="CAKXAJ010025515">
    <property type="protein sequence ID" value="CAH2240446.1"/>
    <property type="molecule type" value="Genomic_DNA"/>
</dbReference>